<dbReference type="EMBL" id="NESQ01000042">
    <property type="protein sequence ID" value="PUU81673.1"/>
    <property type="molecule type" value="Genomic_DNA"/>
</dbReference>
<evidence type="ECO:0000313" key="15">
    <source>
        <dbReference type="EMBL" id="PUU81673.1"/>
    </source>
</evidence>
<gene>
    <name evidence="15" type="ORF">B9Z19DRAFT_1190982</name>
</gene>
<dbReference type="PROSITE" id="PS00039">
    <property type="entry name" value="DEAD_ATP_HELICASE"/>
    <property type="match status" value="1"/>
</dbReference>
<feature type="domain" description="Helicase C-terminal" evidence="13">
    <location>
        <begin position="246"/>
        <end position="393"/>
    </location>
</feature>
<keyword evidence="8" id="KW-0539">Nucleus</keyword>
<evidence type="ECO:0000256" key="3">
    <source>
        <dbReference type="ARBA" id="ARBA00022741"/>
    </source>
</evidence>
<comment type="subcellular location">
    <subcellularLocation>
        <location evidence="1">Nucleus</location>
    </subcellularLocation>
</comment>
<evidence type="ECO:0000259" key="14">
    <source>
        <dbReference type="PROSITE" id="PS51195"/>
    </source>
</evidence>
<dbReference type="PANTHER" id="PTHR47959:SF24">
    <property type="entry name" value="ATP-DEPENDENT RNA HELICASE"/>
    <property type="match status" value="1"/>
</dbReference>
<evidence type="ECO:0000256" key="4">
    <source>
        <dbReference type="ARBA" id="ARBA00022801"/>
    </source>
</evidence>
<keyword evidence="7" id="KW-0694">RNA-binding</keyword>
<evidence type="ECO:0000256" key="10">
    <source>
        <dbReference type="RuleBase" id="RU000492"/>
    </source>
</evidence>
<evidence type="ECO:0000259" key="13">
    <source>
        <dbReference type="PROSITE" id="PS51194"/>
    </source>
</evidence>
<dbReference type="PROSITE" id="PS51194">
    <property type="entry name" value="HELICASE_CTER"/>
    <property type="match status" value="1"/>
</dbReference>
<dbReference type="CDD" id="cd18787">
    <property type="entry name" value="SF2_C_DEAD"/>
    <property type="match status" value="1"/>
</dbReference>
<accession>A0A2T7A1S0</accession>
<dbReference type="GO" id="GO:0010467">
    <property type="term" value="P:gene expression"/>
    <property type="evidence" value="ECO:0007669"/>
    <property type="project" value="UniProtKB-ARBA"/>
</dbReference>
<dbReference type="GO" id="GO:0003724">
    <property type="term" value="F:RNA helicase activity"/>
    <property type="evidence" value="ECO:0007669"/>
    <property type="project" value="InterPro"/>
</dbReference>
<dbReference type="InterPro" id="IPR011545">
    <property type="entry name" value="DEAD/DEAH_box_helicase_dom"/>
</dbReference>
<keyword evidence="3 10" id="KW-0547">Nucleotide-binding</keyword>
<evidence type="ECO:0000256" key="8">
    <source>
        <dbReference type="ARBA" id="ARBA00023242"/>
    </source>
</evidence>
<reference evidence="15 16" key="1">
    <citation type="submission" date="2017-04" db="EMBL/GenBank/DDBJ databases">
        <title>Draft genome sequence of Tuber borchii Vittad., a whitish edible truffle.</title>
        <authorList>
            <consortium name="DOE Joint Genome Institute"/>
            <person name="Murat C."/>
            <person name="Kuo A."/>
            <person name="Barry K.W."/>
            <person name="Clum A."/>
            <person name="Dockter R.B."/>
            <person name="Fauchery L."/>
            <person name="Iotti M."/>
            <person name="Kohler A."/>
            <person name="Labutti K."/>
            <person name="Lindquist E.A."/>
            <person name="Lipzen A."/>
            <person name="Ohm R.A."/>
            <person name="Wang M."/>
            <person name="Grigoriev I.V."/>
            <person name="Zambonelli A."/>
            <person name="Martin F.M."/>
        </authorList>
    </citation>
    <scope>NUCLEOTIDE SEQUENCE [LARGE SCALE GENOMIC DNA]</scope>
    <source>
        <strain evidence="15 16">Tbo3840</strain>
    </source>
</reference>
<dbReference type="SMART" id="SM00490">
    <property type="entry name" value="HELICc"/>
    <property type="match status" value="1"/>
</dbReference>
<dbReference type="Pfam" id="PF00270">
    <property type="entry name" value="DEAD"/>
    <property type="match status" value="1"/>
</dbReference>
<evidence type="ECO:0000256" key="2">
    <source>
        <dbReference type="ARBA" id="ARBA00022517"/>
    </source>
</evidence>
<dbReference type="GO" id="GO:0016787">
    <property type="term" value="F:hydrolase activity"/>
    <property type="evidence" value="ECO:0007669"/>
    <property type="project" value="UniProtKB-KW"/>
</dbReference>
<dbReference type="InterPro" id="IPR014001">
    <property type="entry name" value="Helicase_ATP-bd"/>
</dbReference>
<comment type="similarity">
    <text evidence="10">Belongs to the DEAD box helicase family.</text>
</comment>
<dbReference type="SUPFAM" id="SSF52540">
    <property type="entry name" value="P-loop containing nucleoside triphosphate hydrolases"/>
    <property type="match status" value="1"/>
</dbReference>
<dbReference type="OrthoDB" id="10261904at2759"/>
<dbReference type="SMART" id="SM00487">
    <property type="entry name" value="DEXDc"/>
    <property type="match status" value="1"/>
</dbReference>
<evidence type="ECO:0000313" key="16">
    <source>
        <dbReference type="Proteomes" id="UP000244722"/>
    </source>
</evidence>
<organism evidence="15 16">
    <name type="scientific">Tuber borchii</name>
    <name type="common">White truffle</name>
    <dbReference type="NCBI Taxonomy" id="42251"/>
    <lineage>
        <taxon>Eukaryota</taxon>
        <taxon>Fungi</taxon>
        <taxon>Dikarya</taxon>
        <taxon>Ascomycota</taxon>
        <taxon>Pezizomycotina</taxon>
        <taxon>Pezizomycetes</taxon>
        <taxon>Pezizales</taxon>
        <taxon>Tuberaceae</taxon>
        <taxon>Tuber</taxon>
    </lineage>
</organism>
<dbReference type="GO" id="GO:0005634">
    <property type="term" value="C:nucleus"/>
    <property type="evidence" value="ECO:0007669"/>
    <property type="project" value="UniProtKB-SubCell"/>
</dbReference>
<keyword evidence="2" id="KW-0690">Ribosome biogenesis</keyword>
<feature type="region of interest" description="Disordered" evidence="11">
    <location>
        <begin position="414"/>
        <end position="450"/>
    </location>
</feature>
<dbReference type="GO" id="GO:0005829">
    <property type="term" value="C:cytosol"/>
    <property type="evidence" value="ECO:0007669"/>
    <property type="project" value="TreeGrafter"/>
</dbReference>
<keyword evidence="6 10" id="KW-0067">ATP-binding</keyword>
<evidence type="ECO:0000256" key="1">
    <source>
        <dbReference type="ARBA" id="ARBA00004123"/>
    </source>
</evidence>
<dbReference type="InterPro" id="IPR014014">
    <property type="entry name" value="RNA_helicase_DEAD_Q_motif"/>
</dbReference>
<evidence type="ECO:0000259" key="12">
    <source>
        <dbReference type="PROSITE" id="PS51192"/>
    </source>
</evidence>
<dbReference type="PROSITE" id="PS51195">
    <property type="entry name" value="Q_MOTIF"/>
    <property type="match status" value="1"/>
</dbReference>
<keyword evidence="4 10" id="KW-0378">Hydrolase</keyword>
<evidence type="ECO:0000256" key="9">
    <source>
        <dbReference type="PROSITE-ProRule" id="PRU00552"/>
    </source>
</evidence>
<dbReference type="CDD" id="cd17955">
    <property type="entry name" value="DEADc_DDX49"/>
    <property type="match status" value="1"/>
</dbReference>
<feature type="domain" description="DEAD-box RNA helicase Q" evidence="14">
    <location>
        <begin position="5"/>
        <end position="33"/>
    </location>
</feature>
<sequence length="450" mass="49679">MPEPTSFTELGIERWLANSLGAMAIRKPTPIQAACIGPILEGKDCIGGSQTGSGKTVAFAAPILQMWAEDPFGVFALILTPTRELALQIAEQFKALGAPQNLKVCLLIGGTDMNEQALSLATRPHIAIATPGRLADHIRSSGEDTICGLRRTRVVVLDEADRMLSETFAEDLEECLSVVPKSGASGRQTLLFTATVTPEVRALKEMERANGRREVFICEVDTDKLAIPPSLSQKYFLLVPHTREAYLHTLLTTPLNENKSVIIFTNRTHTANLLTHTLKQLSHRVTPLHSELPQRERIDSLGRFRAEAARILVATDVASRGLDVPMVELVVNFDVPRDPDDYVHRVGRTARAGRGGEAITFITQHDILLIEAIEKRTGRKLEKYIDEPGVSLEGRVVRETLQEVSEKKRAAVMAVEEGKNEYGKRKRKLQDKANKLGSKKRKMPPSGRVP</sequence>
<dbReference type="InterPro" id="IPR027417">
    <property type="entry name" value="P-loop_NTPase"/>
</dbReference>
<dbReference type="GO" id="GO:0005524">
    <property type="term" value="F:ATP binding"/>
    <property type="evidence" value="ECO:0007669"/>
    <property type="project" value="UniProtKB-KW"/>
</dbReference>
<keyword evidence="5 10" id="KW-0347">Helicase</keyword>
<feature type="domain" description="Helicase ATP-binding" evidence="12">
    <location>
        <begin position="36"/>
        <end position="214"/>
    </location>
</feature>
<dbReference type="PROSITE" id="PS51192">
    <property type="entry name" value="HELICASE_ATP_BIND_1"/>
    <property type="match status" value="1"/>
</dbReference>
<dbReference type="Gene3D" id="3.40.50.300">
    <property type="entry name" value="P-loop containing nucleotide triphosphate hydrolases"/>
    <property type="match status" value="2"/>
</dbReference>
<feature type="short sequence motif" description="Q motif" evidence="9">
    <location>
        <begin position="5"/>
        <end position="33"/>
    </location>
</feature>
<dbReference type="InterPro" id="IPR001650">
    <property type="entry name" value="Helicase_C-like"/>
</dbReference>
<evidence type="ECO:0000256" key="11">
    <source>
        <dbReference type="SAM" id="MobiDB-lite"/>
    </source>
</evidence>
<protein>
    <submittedName>
        <fullName evidence="15">P-loop containing nucleoside triphosphate hydrolase protein</fullName>
    </submittedName>
</protein>
<dbReference type="STRING" id="42251.A0A2T7A1S0"/>
<dbReference type="PANTHER" id="PTHR47959">
    <property type="entry name" value="ATP-DEPENDENT RNA HELICASE RHLE-RELATED"/>
    <property type="match status" value="1"/>
</dbReference>
<dbReference type="Proteomes" id="UP000244722">
    <property type="component" value="Unassembled WGS sequence"/>
</dbReference>
<dbReference type="GO" id="GO:0003723">
    <property type="term" value="F:RNA binding"/>
    <property type="evidence" value="ECO:0007669"/>
    <property type="project" value="UniProtKB-KW"/>
</dbReference>
<evidence type="ECO:0000256" key="5">
    <source>
        <dbReference type="ARBA" id="ARBA00022806"/>
    </source>
</evidence>
<proteinExistence type="inferred from homology"/>
<name>A0A2T7A1S0_TUBBO</name>
<dbReference type="AlphaFoldDB" id="A0A2T7A1S0"/>
<dbReference type="InterPro" id="IPR050079">
    <property type="entry name" value="DEAD_box_RNA_helicase"/>
</dbReference>
<evidence type="ECO:0000256" key="7">
    <source>
        <dbReference type="ARBA" id="ARBA00022884"/>
    </source>
</evidence>
<dbReference type="Pfam" id="PF00271">
    <property type="entry name" value="Helicase_C"/>
    <property type="match status" value="1"/>
</dbReference>
<dbReference type="InterPro" id="IPR000629">
    <property type="entry name" value="RNA-helicase_DEAD-box_CS"/>
</dbReference>
<keyword evidence="16" id="KW-1185">Reference proteome</keyword>
<evidence type="ECO:0000256" key="6">
    <source>
        <dbReference type="ARBA" id="ARBA00022840"/>
    </source>
</evidence>
<dbReference type="GO" id="GO:0042254">
    <property type="term" value="P:ribosome biogenesis"/>
    <property type="evidence" value="ECO:0007669"/>
    <property type="project" value="UniProtKB-KW"/>
</dbReference>
<comment type="caution">
    <text evidence="15">The sequence shown here is derived from an EMBL/GenBank/DDBJ whole genome shotgun (WGS) entry which is preliminary data.</text>
</comment>